<feature type="compositionally biased region" description="Polar residues" evidence="4">
    <location>
        <begin position="764"/>
        <end position="775"/>
    </location>
</feature>
<dbReference type="GO" id="GO:0006887">
    <property type="term" value="P:exocytosis"/>
    <property type="evidence" value="ECO:0007669"/>
    <property type="project" value="InterPro"/>
</dbReference>
<dbReference type="PANTHER" id="PTHR12157:SF21">
    <property type="entry name" value="RAB3 INTERACTING MOLECULE, ISOFORM F"/>
    <property type="match status" value="1"/>
</dbReference>
<dbReference type="InterPro" id="IPR001478">
    <property type="entry name" value="PDZ"/>
</dbReference>
<feature type="domain" description="C2" evidence="5">
    <location>
        <begin position="1143"/>
        <end position="1262"/>
    </location>
</feature>
<feature type="compositionally biased region" description="Low complexity" evidence="4">
    <location>
        <begin position="83"/>
        <end position="92"/>
    </location>
</feature>
<feature type="region of interest" description="Disordered" evidence="4">
    <location>
        <begin position="466"/>
        <end position="488"/>
    </location>
</feature>
<protein>
    <submittedName>
        <fullName evidence="7">Regulating synaptic membrane exocytosis protein 2</fullName>
    </submittedName>
</protein>
<dbReference type="GO" id="GO:0045202">
    <property type="term" value="C:synapse"/>
    <property type="evidence" value="ECO:0007669"/>
    <property type="project" value="UniProtKB-SubCell"/>
</dbReference>
<dbReference type="Pfam" id="PF22601">
    <property type="entry name" value="RIM2a_ZnF"/>
    <property type="match status" value="1"/>
</dbReference>
<dbReference type="InterPro" id="IPR013083">
    <property type="entry name" value="Znf_RING/FYVE/PHD"/>
</dbReference>
<dbReference type="PROSITE" id="PS50106">
    <property type="entry name" value="PDZ"/>
    <property type="match status" value="1"/>
</dbReference>
<dbReference type="Pfam" id="PF00168">
    <property type="entry name" value="C2"/>
    <property type="match status" value="2"/>
</dbReference>
<dbReference type="GO" id="GO:0031267">
    <property type="term" value="F:small GTPase binding"/>
    <property type="evidence" value="ECO:0007669"/>
    <property type="project" value="InterPro"/>
</dbReference>
<dbReference type="PANTHER" id="PTHR12157">
    <property type="entry name" value="REGULATING SYNAPTIC MEMBRANE EXOCYTOSIS PROTEIN"/>
    <property type="match status" value="1"/>
</dbReference>
<evidence type="ECO:0000259" key="5">
    <source>
        <dbReference type="PROSITE" id="PS50004"/>
    </source>
</evidence>
<dbReference type="InterPro" id="IPR036034">
    <property type="entry name" value="PDZ_sf"/>
</dbReference>
<dbReference type="Gene3D" id="2.30.42.10">
    <property type="match status" value="1"/>
</dbReference>
<feature type="region of interest" description="Disordered" evidence="4">
    <location>
        <begin position="409"/>
        <end position="449"/>
    </location>
</feature>
<feature type="domain" description="C2" evidence="5">
    <location>
        <begin position="633"/>
        <end position="755"/>
    </location>
</feature>
<feature type="region of interest" description="Disordered" evidence="4">
    <location>
        <begin position="1278"/>
        <end position="1312"/>
    </location>
</feature>
<feature type="region of interest" description="Disordered" evidence="4">
    <location>
        <begin position="368"/>
        <end position="394"/>
    </location>
</feature>
<dbReference type="InterPro" id="IPR035892">
    <property type="entry name" value="C2_domain_sf"/>
</dbReference>
<dbReference type="InterPro" id="IPR039032">
    <property type="entry name" value="Rim-like"/>
</dbReference>
<dbReference type="SUPFAM" id="SSF50156">
    <property type="entry name" value="PDZ domain-like"/>
    <property type="match status" value="1"/>
</dbReference>
<feature type="region of interest" description="Disordered" evidence="4">
    <location>
        <begin position="764"/>
        <end position="817"/>
    </location>
</feature>
<feature type="compositionally biased region" description="Acidic residues" evidence="4">
    <location>
        <begin position="615"/>
        <end position="630"/>
    </location>
</feature>
<dbReference type="SMART" id="SM00228">
    <property type="entry name" value="PDZ"/>
    <property type="match status" value="1"/>
</dbReference>
<evidence type="ECO:0000256" key="2">
    <source>
        <dbReference type="ARBA" id="ARBA00023018"/>
    </source>
</evidence>
<feature type="region of interest" description="Disordered" evidence="4">
    <location>
        <begin position="1"/>
        <end position="35"/>
    </location>
</feature>
<feature type="compositionally biased region" description="Polar residues" evidence="4">
    <location>
        <begin position="906"/>
        <end position="925"/>
    </location>
</feature>
<dbReference type="SMART" id="SM00239">
    <property type="entry name" value="C2"/>
    <property type="match status" value="2"/>
</dbReference>
<dbReference type="InterPro" id="IPR054386">
    <property type="entry name" value="RIM_Znf"/>
</dbReference>
<feature type="domain" description="PDZ" evidence="6">
    <location>
        <begin position="497"/>
        <end position="575"/>
    </location>
</feature>
<feature type="region of interest" description="Disordered" evidence="4">
    <location>
        <begin position="214"/>
        <end position="281"/>
    </location>
</feature>
<dbReference type="GO" id="GO:0044325">
    <property type="term" value="F:transmembrane transporter binding"/>
    <property type="evidence" value="ECO:0007669"/>
    <property type="project" value="TreeGrafter"/>
</dbReference>
<feature type="compositionally biased region" description="Low complexity" evidence="4">
    <location>
        <begin position="1"/>
        <end position="13"/>
    </location>
</feature>
<comment type="subcellular location">
    <subcellularLocation>
        <location evidence="3">Synapse</location>
    </subcellularLocation>
</comment>
<dbReference type="Gene3D" id="3.30.40.10">
    <property type="entry name" value="Zinc/RING finger domain, C3HC4 (zinc finger)"/>
    <property type="match status" value="1"/>
</dbReference>
<dbReference type="CDD" id="cd00065">
    <property type="entry name" value="FYVE_like_SF"/>
    <property type="match status" value="1"/>
</dbReference>
<feature type="compositionally biased region" description="Basic residues" evidence="4">
    <location>
        <begin position="1297"/>
        <end position="1312"/>
    </location>
</feature>
<dbReference type="WBParaSite" id="MCU_001265-RA">
    <property type="protein sequence ID" value="MCU_001265-RA"/>
    <property type="gene ID" value="MCU_001265"/>
</dbReference>
<feature type="region of interest" description="Disordered" evidence="4">
    <location>
        <begin position="74"/>
        <end position="136"/>
    </location>
</feature>
<dbReference type="GO" id="GO:0042391">
    <property type="term" value="P:regulation of membrane potential"/>
    <property type="evidence" value="ECO:0007669"/>
    <property type="project" value="TreeGrafter"/>
</dbReference>
<feature type="compositionally biased region" description="Basic and acidic residues" evidence="4">
    <location>
        <begin position="940"/>
        <end position="956"/>
    </location>
</feature>
<keyword evidence="1" id="KW-0677">Repeat</keyword>
<evidence type="ECO:0000259" key="6">
    <source>
        <dbReference type="PROSITE" id="PS50106"/>
    </source>
</evidence>
<sequence length="1312" mass="144653">MQQQPPSTQTISSKPNPGPNPSDSVHIQPDLSHLTPEERRIIEDVINRQRQEELVDRSHFTPAYQVVHQGSKVFQRLPPPADPSSSSASAPSVDLANNTSDSAMVDRPPVTRSKDEFFGGVTRRGKSRDAPAVHHTHTSGDLLGVVSNFVAKPEGGRCDVCEICNFTKFAGIAGHRCAQCNRKTCARCGGWFGSQSSWVCKTCFGNLSSPSSATCDSEHRHGAKRLTGPLSSAIPSHGRESSSSPLSPESSPHPRLNVPTSSATITASPTEGAQSGYAGAASRARLRNTMRDHRSASEEEHTWIHFQPTLSSHTHYPHPHHPTHNYYHHHPQQQPSTSTVLPQYQQQHFTHYPSSSTAVTHHCTPPQLRHAAGPASGRALGDSWSHPGVPPPLRFKSHTLRTAEYGRSSTLSCGSAEGSPHGDFNRGYLQRTGGGGQPDPGSVSEPCQPETFLRGQYRKSFINESRRYQQSVDADRPTSKRSAFWSSSPDGTSLTGQVYLRKLRGSSGTGLLSSFGLKLVIGKRVPSDMVGTFVSSVKEGSVADVMGELQIGDEILEWNGHSLRGLHQKEVTEILALSRKTDEIWLTVQRIFDDFNEESDGATSSSLSRHGEETNFPEDEDDDYRDTPVQEDADPHLQLTLLFDEKRTLIVSILAARDLPPQFNTKSWLCNSFCQISILPETDEIKTRCTKVVYNTNDPVWNHNFAYQDFEVESRELEVAVFDYHQNKPALIGEVLINLQVADLSGRAYWYPIPPPWEAADLDPSNQVQSESQYFETADDWSDDASDKDAVQTSHQPAAGGKQRTLRAISPRSVPSQLSSVRHHLRQHQRTGNQRNFQQESRIQTRHETGFRQPSDRWARFTLSEDEQSFLSDNSEASGFSSFSKLSLQSSQFHHRQRLIAANLGSARQSHQSTRNRSACHSPTQELIVETGEEEDEDERNIVDERKQKQEKETKPVVDQPKANFTEDKSTPSSMATMTAANEVKTGVATSAASANSARKRRSSIGQRFSNVLGISKKNTATSAIDKKSKASFQRSEEVLPAHIQTNEKATVSGGYKAPGAVAEGAGFGGIAASSVQPGGGATGYQGSHHIAIQHHTSTSLLCSTAGRKDQLALEMGEVHVGEFVEGLGPGQLVGRQVLGMPCLGEIQLSFFDRKGHLEVEVIRARGLQQKNTSKPLPTPYVKLHLLEGKQSVEKMRTTAPARRTLDPLFQQQFSFSNSYREKILQVSVWGEYGRMDKKVFLGMCEIVLDDLDLRSIVFGWYKLFGMIAATAQHHKQVRRHSGASSNAISAGAQRTSSRRHASKTRQSRVKS</sequence>
<feature type="region of interest" description="Disordered" evidence="4">
    <location>
        <begin position="597"/>
        <end position="630"/>
    </location>
</feature>
<evidence type="ECO:0000313" key="7">
    <source>
        <dbReference type="WBParaSite" id="MCU_001265-RA"/>
    </source>
</evidence>
<organism evidence="7">
    <name type="scientific">Mesocestoides corti</name>
    <name type="common">Flatworm</name>
    <dbReference type="NCBI Taxonomy" id="53468"/>
    <lineage>
        <taxon>Eukaryota</taxon>
        <taxon>Metazoa</taxon>
        <taxon>Spiralia</taxon>
        <taxon>Lophotrochozoa</taxon>
        <taxon>Platyhelminthes</taxon>
        <taxon>Cestoda</taxon>
        <taxon>Eucestoda</taxon>
        <taxon>Cyclophyllidea</taxon>
        <taxon>Mesocestoididae</taxon>
        <taxon>Mesocestoides</taxon>
    </lineage>
</organism>
<keyword evidence="2" id="KW-0770">Synapse</keyword>
<evidence type="ECO:0000256" key="1">
    <source>
        <dbReference type="ARBA" id="ARBA00022737"/>
    </source>
</evidence>
<feature type="region of interest" description="Disordered" evidence="4">
    <location>
        <begin position="906"/>
        <end position="974"/>
    </location>
</feature>
<dbReference type="SUPFAM" id="SSF49562">
    <property type="entry name" value="C2 domain (Calcium/lipid-binding domain, CaLB)"/>
    <property type="match status" value="2"/>
</dbReference>
<proteinExistence type="predicted"/>
<evidence type="ECO:0000256" key="4">
    <source>
        <dbReference type="SAM" id="MobiDB-lite"/>
    </source>
</evidence>
<dbReference type="InterPro" id="IPR011011">
    <property type="entry name" value="Znf_FYVE_PHD"/>
</dbReference>
<dbReference type="CDD" id="cd04028">
    <property type="entry name" value="C2B_RIM1alpha"/>
    <property type="match status" value="1"/>
</dbReference>
<dbReference type="PROSITE" id="PS50004">
    <property type="entry name" value="C2"/>
    <property type="match status" value="2"/>
</dbReference>
<evidence type="ECO:0000256" key="3">
    <source>
        <dbReference type="ARBA" id="ARBA00034103"/>
    </source>
</evidence>
<accession>A0A5K3EKP2</accession>
<feature type="compositionally biased region" description="Low complexity" evidence="4">
    <location>
        <begin position="1283"/>
        <end position="1293"/>
    </location>
</feature>
<feature type="compositionally biased region" description="Low complexity" evidence="4">
    <location>
        <begin position="241"/>
        <end position="270"/>
    </location>
</feature>
<name>A0A5K3EKP2_MESCO</name>
<reference evidence="7" key="1">
    <citation type="submission" date="2019-11" db="UniProtKB">
        <authorList>
            <consortium name="WormBaseParasite"/>
        </authorList>
    </citation>
    <scope>IDENTIFICATION</scope>
</reference>
<dbReference type="Gene3D" id="2.60.40.150">
    <property type="entry name" value="C2 domain"/>
    <property type="match status" value="2"/>
</dbReference>
<dbReference type="GO" id="GO:0016020">
    <property type="term" value="C:membrane"/>
    <property type="evidence" value="ECO:0007669"/>
    <property type="project" value="InterPro"/>
</dbReference>
<dbReference type="InterPro" id="IPR000008">
    <property type="entry name" value="C2_dom"/>
</dbReference>
<dbReference type="Pfam" id="PF00595">
    <property type="entry name" value="PDZ"/>
    <property type="match status" value="1"/>
</dbReference>
<dbReference type="SUPFAM" id="SSF57903">
    <property type="entry name" value="FYVE/PHD zinc finger"/>
    <property type="match status" value="1"/>
</dbReference>